<dbReference type="OrthoDB" id="6286688at2"/>
<dbReference type="RefSeq" id="WP_012802998.1">
    <property type="nucleotide sequence ID" value="NC_013170.1"/>
</dbReference>
<dbReference type="PANTHER" id="PTHR12526">
    <property type="entry name" value="GLYCOSYLTRANSFERASE"/>
    <property type="match status" value="1"/>
</dbReference>
<keyword evidence="2 5" id="KW-0808">Transferase</keyword>
<dbReference type="eggNOG" id="COG0438">
    <property type="taxonomic scope" value="Bacteria"/>
</dbReference>
<dbReference type="CAZy" id="GT4">
    <property type="family name" value="Glycosyltransferase Family 4"/>
</dbReference>
<dbReference type="SUPFAM" id="SSF53756">
    <property type="entry name" value="UDP-Glycosyltransferase/glycogen phosphorylase"/>
    <property type="match status" value="1"/>
</dbReference>
<evidence type="ECO:0000259" key="3">
    <source>
        <dbReference type="Pfam" id="PF00534"/>
    </source>
</evidence>
<dbReference type="EMBL" id="CP001682">
    <property type="protein sequence ID" value="ACU94310.1"/>
    <property type="molecule type" value="Genomic_DNA"/>
</dbReference>
<evidence type="ECO:0000256" key="2">
    <source>
        <dbReference type="ARBA" id="ARBA00022679"/>
    </source>
</evidence>
<dbReference type="KEGG" id="ccu:Ccur_05930"/>
<dbReference type="GO" id="GO:0016757">
    <property type="term" value="F:glycosyltransferase activity"/>
    <property type="evidence" value="ECO:0007669"/>
    <property type="project" value="UniProtKB-KW"/>
</dbReference>
<evidence type="ECO:0000256" key="1">
    <source>
        <dbReference type="ARBA" id="ARBA00022676"/>
    </source>
</evidence>
<dbReference type="Gene3D" id="3.40.50.2000">
    <property type="entry name" value="Glycogen Phosphorylase B"/>
    <property type="match status" value="2"/>
</dbReference>
<accession>C7MN20</accession>
<sequence>MRVGIFVSSLQCLGGAIRVAVSMANRLCSDISVTLFELTGHQETPYPIDSRVSIVSLGVDDGRIRQKVRSSYQALKNALSTHPVDLMLGIGLDETVEAIAPCRMRRVPLVYCDHGALINQLDDRSTTFLRRVCVTLCPKTVTLTQQTLEDYQRIMHVPARKLVCIPNWIPDYLFANAQHYNPSLKRILWAGRLDAEKGVDHLVAIAAQVLPSRPDWIWDVYGASVLENTSFNIVDEIEQAGISKQLRLCGTVDDMPDRYPRYSIGTLTSYREGLPLFLLEGKASGLPLVSFDVDTGPRDIIKDGQDGFLIKPYDCTSYAQHLAQLMDNEQLRAQFSAASQYGAEAFSESRVSRLWLDLFDEITGKKIKKQQRGRQGTK</sequence>
<dbReference type="STRING" id="469378.Ccur_05930"/>
<feature type="domain" description="Glycosyl transferase family 1" evidence="3">
    <location>
        <begin position="185"/>
        <end position="339"/>
    </location>
</feature>
<evidence type="ECO:0000313" key="5">
    <source>
        <dbReference type="EMBL" id="ACU94310.1"/>
    </source>
</evidence>
<dbReference type="AlphaFoldDB" id="C7MN20"/>
<proteinExistence type="predicted"/>
<dbReference type="Pfam" id="PF00534">
    <property type="entry name" value="Glycos_transf_1"/>
    <property type="match status" value="1"/>
</dbReference>
<dbReference type="InterPro" id="IPR028098">
    <property type="entry name" value="Glyco_trans_4-like_N"/>
</dbReference>
<feature type="domain" description="Glycosyltransferase subfamily 4-like N-terminal" evidence="4">
    <location>
        <begin position="14"/>
        <end position="169"/>
    </location>
</feature>
<dbReference type="PANTHER" id="PTHR12526:SF630">
    <property type="entry name" value="GLYCOSYLTRANSFERASE"/>
    <property type="match status" value="1"/>
</dbReference>
<dbReference type="Pfam" id="PF13439">
    <property type="entry name" value="Glyco_transf_4"/>
    <property type="match status" value="1"/>
</dbReference>
<reference evidence="5 6" key="1">
    <citation type="journal article" date="2009" name="Stand. Genomic Sci.">
        <title>Complete genome sequence of Cryptobacterium curtum type strain (12-3).</title>
        <authorList>
            <person name="Mavrommatis K."/>
            <person name="Pukall R."/>
            <person name="Rohde C."/>
            <person name="Chen F."/>
            <person name="Sims D."/>
            <person name="Brettin T."/>
            <person name="Kuske C."/>
            <person name="Detter J.C."/>
            <person name="Han C."/>
            <person name="Lapidus A."/>
            <person name="Copeland A."/>
            <person name="Glavina Del Rio T."/>
            <person name="Nolan M."/>
            <person name="Lucas S."/>
            <person name="Tice H."/>
            <person name="Cheng J.F."/>
            <person name="Bruce D."/>
            <person name="Goodwin L."/>
            <person name="Pitluck S."/>
            <person name="Ovchinnikova G."/>
            <person name="Pati A."/>
            <person name="Ivanova N."/>
            <person name="Chen A."/>
            <person name="Palaniappan K."/>
            <person name="Chain P."/>
            <person name="D'haeseleer P."/>
            <person name="Goker M."/>
            <person name="Bristow J."/>
            <person name="Eisen J.A."/>
            <person name="Markowitz V."/>
            <person name="Hugenholtz P."/>
            <person name="Rohde M."/>
            <person name="Klenk H.P."/>
            <person name="Kyrpides N.C."/>
        </authorList>
    </citation>
    <scope>NUCLEOTIDE SEQUENCE [LARGE SCALE GENOMIC DNA]</scope>
    <source>
        <strain evidence="6">ATCC 700683 / DSM 15641 / 12-3</strain>
    </source>
</reference>
<keyword evidence="6" id="KW-1185">Reference proteome</keyword>
<name>C7MN20_CRYCD</name>
<organism evidence="5 6">
    <name type="scientific">Cryptobacterium curtum (strain ATCC 700683 / DSM 15641 / CCUG 43107 / 12-3)</name>
    <dbReference type="NCBI Taxonomy" id="469378"/>
    <lineage>
        <taxon>Bacteria</taxon>
        <taxon>Bacillati</taxon>
        <taxon>Actinomycetota</taxon>
        <taxon>Coriobacteriia</taxon>
        <taxon>Eggerthellales</taxon>
        <taxon>Eggerthellaceae</taxon>
        <taxon>Cryptobacterium</taxon>
    </lineage>
</organism>
<gene>
    <name evidence="5" type="ordered locus">Ccur_05930</name>
</gene>
<dbReference type="InterPro" id="IPR001296">
    <property type="entry name" value="Glyco_trans_1"/>
</dbReference>
<evidence type="ECO:0000259" key="4">
    <source>
        <dbReference type="Pfam" id="PF13439"/>
    </source>
</evidence>
<protein>
    <submittedName>
        <fullName evidence="5">Glycosyltransferase</fullName>
    </submittedName>
</protein>
<dbReference type="HOGENOM" id="CLU_009583_0_0_11"/>
<keyword evidence="1" id="KW-0328">Glycosyltransferase</keyword>
<evidence type="ECO:0000313" key="6">
    <source>
        <dbReference type="Proteomes" id="UP000000954"/>
    </source>
</evidence>
<dbReference type="Proteomes" id="UP000000954">
    <property type="component" value="Chromosome"/>
</dbReference>